<accession>A0A3E1RBH5</accession>
<dbReference type="EMBL" id="QFZK01000006">
    <property type="protein sequence ID" value="RFO96699.1"/>
    <property type="molecule type" value="Genomic_DNA"/>
</dbReference>
<dbReference type="InterPro" id="IPR003462">
    <property type="entry name" value="ODC_Mu_crystall"/>
</dbReference>
<dbReference type="PANTHER" id="PTHR13812">
    <property type="entry name" value="KETIMINE REDUCTASE MU-CRYSTALLIN"/>
    <property type="match status" value="1"/>
</dbReference>
<dbReference type="PIRSF" id="PIRSF001439">
    <property type="entry name" value="CryM"/>
    <property type="match status" value="1"/>
</dbReference>
<organism evidence="2 3">
    <name type="scientific">Rhodoferax lacus</name>
    <dbReference type="NCBI Taxonomy" id="2184758"/>
    <lineage>
        <taxon>Bacteria</taxon>
        <taxon>Pseudomonadati</taxon>
        <taxon>Pseudomonadota</taxon>
        <taxon>Betaproteobacteria</taxon>
        <taxon>Burkholderiales</taxon>
        <taxon>Comamonadaceae</taxon>
        <taxon>Rhodoferax</taxon>
    </lineage>
</organism>
<dbReference type="InterPro" id="IPR023401">
    <property type="entry name" value="ODC_N"/>
</dbReference>
<dbReference type="Pfam" id="PF02423">
    <property type="entry name" value="OCD_Mu_crystall"/>
    <property type="match status" value="1"/>
</dbReference>
<name>A0A3E1RBH5_9BURK</name>
<dbReference type="GO" id="GO:0008473">
    <property type="term" value="F:ornithine cyclodeaminase activity"/>
    <property type="evidence" value="ECO:0007669"/>
    <property type="project" value="UniProtKB-EC"/>
</dbReference>
<dbReference type="EC" id="4.3.1.12" evidence="2"/>
<evidence type="ECO:0000313" key="2">
    <source>
        <dbReference type="EMBL" id="RFO96699.1"/>
    </source>
</evidence>
<dbReference type="InterPro" id="IPR036291">
    <property type="entry name" value="NAD(P)-bd_dom_sf"/>
</dbReference>
<dbReference type="Gene3D" id="3.40.50.720">
    <property type="entry name" value="NAD(P)-binding Rossmann-like Domain"/>
    <property type="match status" value="1"/>
</dbReference>
<dbReference type="AlphaFoldDB" id="A0A3E1RBH5"/>
<dbReference type="Gene3D" id="3.30.1780.10">
    <property type="entry name" value="ornithine cyclodeaminase, domain 1"/>
    <property type="match status" value="1"/>
</dbReference>
<sequence length="316" mass="33103">MQFFDQAAVARALPYAELADALAHGLQEAIESPLRSHFEPNHDSSTVLIMPAWKPQQLMGVKLVSIWPGNSALGRSAVSGVYVLISCTDGQAVAVLDGTELTLRRTAAATALAARILARKSSRTLAILGTGSLSAPLALAHSSVMDFQRVLVWGRSLPKAQAVVDALALQGLAVQASDDLQDTLAQADVVAAASTATDPFIRSAWVRPGTHLGLIGAFTPTMAEAEPALMPRAQVFADSREAIGQKGGEVLQAIQQGLIQSADILAELAELAAQPLRAWRSSDDAITVFKSVGFASLDLIAAERVWASRAGPGATP</sequence>
<dbReference type="RefSeq" id="WP_117177404.1">
    <property type="nucleotide sequence ID" value="NZ_QFZK01000006.1"/>
</dbReference>
<keyword evidence="3" id="KW-1185">Reference proteome</keyword>
<reference evidence="2 3" key="1">
    <citation type="submission" date="2018-05" db="EMBL/GenBank/DDBJ databases">
        <title>Rhodoferax soyangensis sp.nov., isolated from an oligotrophic freshwater lake.</title>
        <authorList>
            <person name="Park M."/>
        </authorList>
    </citation>
    <scope>NUCLEOTIDE SEQUENCE [LARGE SCALE GENOMIC DNA]</scope>
    <source>
        <strain evidence="2 3">IMCC26218</strain>
    </source>
</reference>
<dbReference type="FunFam" id="3.40.50.720:FF:000311">
    <property type="entry name" value="Ornithine cyclodeaminase"/>
    <property type="match status" value="1"/>
</dbReference>
<evidence type="ECO:0000256" key="1">
    <source>
        <dbReference type="ARBA" id="ARBA00008903"/>
    </source>
</evidence>
<protein>
    <submittedName>
        <fullName evidence="2">Ornithine cyclodeaminase family protein</fullName>
        <ecNumber evidence="2">4.3.1.12</ecNumber>
    </submittedName>
</protein>
<evidence type="ECO:0000313" key="3">
    <source>
        <dbReference type="Proteomes" id="UP000260665"/>
    </source>
</evidence>
<dbReference type="GO" id="GO:0016491">
    <property type="term" value="F:oxidoreductase activity"/>
    <property type="evidence" value="ECO:0007669"/>
    <property type="project" value="UniProtKB-ARBA"/>
</dbReference>
<dbReference type="SUPFAM" id="SSF51735">
    <property type="entry name" value="NAD(P)-binding Rossmann-fold domains"/>
    <property type="match status" value="1"/>
</dbReference>
<comment type="caution">
    <text evidence="2">The sequence shown here is derived from an EMBL/GenBank/DDBJ whole genome shotgun (WGS) entry which is preliminary data.</text>
</comment>
<keyword evidence="2" id="KW-0456">Lyase</keyword>
<dbReference type="OrthoDB" id="5293744at2"/>
<dbReference type="PANTHER" id="PTHR13812:SF19">
    <property type="entry name" value="KETIMINE REDUCTASE MU-CRYSTALLIN"/>
    <property type="match status" value="1"/>
</dbReference>
<dbReference type="Proteomes" id="UP000260665">
    <property type="component" value="Unassembled WGS sequence"/>
</dbReference>
<gene>
    <name evidence="2" type="ORF">DIC66_11820</name>
</gene>
<dbReference type="GO" id="GO:0019752">
    <property type="term" value="P:carboxylic acid metabolic process"/>
    <property type="evidence" value="ECO:0007669"/>
    <property type="project" value="UniProtKB-ARBA"/>
</dbReference>
<comment type="similarity">
    <text evidence="1">Belongs to the ornithine cyclodeaminase/mu-crystallin family.</text>
</comment>
<dbReference type="GO" id="GO:0005737">
    <property type="term" value="C:cytoplasm"/>
    <property type="evidence" value="ECO:0007669"/>
    <property type="project" value="TreeGrafter"/>
</dbReference>
<proteinExistence type="inferred from homology"/>